<proteinExistence type="predicted"/>
<keyword evidence="2" id="KW-0812">Transmembrane</keyword>
<sequence>MPEPHVIATTDGGPTQEREPVTGGDSDDDRTCRICFASGDDEDDAAPLVTLVILLIGGYVFGFVADRALEFTERDMLRTNGKLCLLTAAPSLINYRALGDGLREFSSTIGVLTGDCRWASAREEHWKAVNETWSPNPSSMTTTTTNDTAAEPGWMVYHHPVRRNLTSCGTFWHAETDAAVIANPVIALLLHCARGVALFGLVEAFVGNVHRFYIAVNVTFRLMRPNWLPEPPVPNVYYVQPLLAAFCMDFLTWTRRRLKVNRQNGYLFAPLQVQAALTTTVAAGFAGHVAWVVAGWLIKKGLSQVQDLVVDLDEDGILAISPAKKRDK</sequence>
<keyword evidence="2" id="KW-0472">Membrane</keyword>
<organism evidence="3 4">
    <name type="scientific">Rhodotorula mucilaginosa</name>
    <name type="common">Yeast</name>
    <name type="synonym">Rhodotorula rubra</name>
    <dbReference type="NCBI Taxonomy" id="5537"/>
    <lineage>
        <taxon>Eukaryota</taxon>
        <taxon>Fungi</taxon>
        <taxon>Dikarya</taxon>
        <taxon>Basidiomycota</taxon>
        <taxon>Pucciniomycotina</taxon>
        <taxon>Microbotryomycetes</taxon>
        <taxon>Sporidiobolales</taxon>
        <taxon>Sporidiobolaceae</taxon>
        <taxon>Rhodotorula</taxon>
    </lineage>
</organism>
<comment type="caution">
    <text evidence="3">The sequence shown here is derived from an EMBL/GenBank/DDBJ whole genome shotgun (WGS) entry which is preliminary data.</text>
</comment>
<dbReference type="EMBL" id="PUHQ01000018">
    <property type="protein sequence ID" value="KAG0663753.1"/>
    <property type="molecule type" value="Genomic_DNA"/>
</dbReference>
<evidence type="ECO:0000313" key="4">
    <source>
        <dbReference type="Proteomes" id="UP000777482"/>
    </source>
</evidence>
<evidence type="ECO:0000313" key="3">
    <source>
        <dbReference type="EMBL" id="KAG0663753.1"/>
    </source>
</evidence>
<name>A0A9P7B8C3_RHOMI</name>
<evidence type="ECO:0000256" key="1">
    <source>
        <dbReference type="SAM" id="MobiDB-lite"/>
    </source>
</evidence>
<dbReference type="AlphaFoldDB" id="A0A9P7B8C3"/>
<evidence type="ECO:0000256" key="2">
    <source>
        <dbReference type="SAM" id="Phobius"/>
    </source>
</evidence>
<keyword evidence="4" id="KW-1185">Reference proteome</keyword>
<feature type="region of interest" description="Disordered" evidence="1">
    <location>
        <begin position="1"/>
        <end position="27"/>
    </location>
</feature>
<dbReference type="Proteomes" id="UP000777482">
    <property type="component" value="Unassembled WGS sequence"/>
</dbReference>
<dbReference type="OrthoDB" id="264354at2759"/>
<accession>A0A9P7B8C3</accession>
<feature type="transmembrane region" description="Helical" evidence="2">
    <location>
        <begin position="275"/>
        <end position="298"/>
    </location>
</feature>
<protein>
    <submittedName>
        <fullName evidence="3">Uncharacterized protein</fullName>
    </submittedName>
</protein>
<reference evidence="3 4" key="1">
    <citation type="submission" date="2020-11" db="EMBL/GenBank/DDBJ databases">
        <title>Kefir isolates.</title>
        <authorList>
            <person name="Marcisauskas S."/>
            <person name="Kim Y."/>
            <person name="Blasche S."/>
        </authorList>
    </citation>
    <scope>NUCLEOTIDE SEQUENCE [LARGE SCALE GENOMIC DNA]</scope>
    <source>
        <strain evidence="3 4">KR</strain>
    </source>
</reference>
<keyword evidence="2" id="KW-1133">Transmembrane helix</keyword>
<feature type="transmembrane region" description="Helical" evidence="2">
    <location>
        <begin position="48"/>
        <end position="69"/>
    </location>
</feature>
<gene>
    <name evidence="3" type="ORF">C6P46_002322</name>
</gene>